<dbReference type="InterPro" id="IPR005128">
    <property type="entry name" value="Acetolactate_a_deCO2ase"/>
</dbReference>
<comment type="pathway">
    <text evidence="2 9">Polyol metabolism; (R,R)-butane-2,3-diol biosynthesis; (R,R)-butane-2,3-diol from pyruvate: step 2/3.</text>
</comment>
<organism evidence="10 11">
    <name type="scientific">Periweissella cryptocerci</name>
    <dbReference type="NCBI Taxonomy" id="2506420"/>
    <lineage>
        <taxon>Bacteria</taxon>
        <taxon>Bacillati</taxon>
        <taxon>Bacillota</taxon>
        <taxon>Bacilli</taxon>
        <taxon>Lactobacillales</taxon>
        <taxon>Lactobacillaceae</taxon>
        <taxon>Periweissella</taxon>
    </lineage>
</organism>
<dbReference type="GO" id="GO:0045151">
    <property type="term" value="P:acetoin biosynthetic process"/>
    <property type="evidence" value="ECO:0007669"/>
    <property type="project" value="UniProtKB-UniRule"/>
</dbReference>
<accession>A0A4P6YTS3</accession>
<dbReference type="AlphaFoldDB" id="A0A4P6YTS3"/>
<evidence type="ECO:0000256" key="6">
    <source>
        <dbReference type="ARBA" id="ARBA00022793"/>
    </source>
</evidence>
<protein>
    <recommendedName>
        <fullName evidence="5 9">Alpha-acetolactate decarboxylase</fullName>
        <ecNumber evidence="4 9">4.1.1.5</ecNumber>
    </recommendedName>
</protein>
<evidence type="ECO:0000256" key="3">
    <source>
        <dbReference type="ARBA" id="ARBA00007106"/>
    </source>
</evidence>
<dbReference type="Pfam" id="PF03306">
    <property type="entry name" value="AAL_decarboxy"/>
    <property type="match status" value="1"/>
</dbReference>
<dbReference type="EC" id="4.1.1.5" evidence="4 9"/>
<dbReference type="EMBL" id="CP037940">
    <property type="protein sequence ID" value="QBO36169.1"/>
    <property type="molecule type" value="Genomic_DNA"/>
</dbReference>
<dbReference type="UniPathway" id="UPA00626">
    <property type="reaction ID" value="UER00678"/>
</dbReference>
<sequence length="240" mass="26386">MSTNTLYEHGTLAMLMAGDMEGSITVADLLKHGDTGIGTLHGLNGEVIIVDGEVYQADETGTVNHITDSTTTLPFASVHYMESDKAIDFETCSFDVLTHKLVDLENLQNVFASVKLHGTFSHVKVRVAPKQFPPYPSLLEVTENQPVFETDNVTGTIIGYFSPELFGGLTAAGWHLHFLSDDRQFGGHILDFAGTNIKGELQIFENFEQHFPIANQAFRDHTVDLDTLKDDVAQSEGNND</sequence>
<dbReference type="PANTHER" id="PTHR35524:SF1">
    <property type="entry name" value="ALPHA-ACETOLACTATE DECARBOXYLASE"/>
    <property type="match status" value="1"/>
</dbReference>
<proteinExistence type="inferred from homology"/>
<keyword evidence="7 9" id="KW-0005">Acetoin biosynthesis</keyword>
<evidence type="ECO:0000256" key="4">
    <source>
        <dbReference type="ARBA" id="ARBA00013204"/>
    </source>
</evidence>
<keyword evidence="11" id="KW-1185">Reference proteome</keyword>
<dbReference type="Proteomes" id="UP000292886">
    <property type="component" value="Chromosome"/>
</dbReference>
<dbReference type="NCBIfam" id="TIGR01252">
    <property type="entry name" value="acetolac_decarb"/>
    <property type="match status" value="1"/>
</dbReference>
<keyword evidence="8 9" id="KW-0456">Lyase</keyword>
<dbReference type="RefSeq" id="WP_133363247.1">
    <property type="nucleotide sequence ID" value="NZ_CP037940.1"/>
</dbReference>
<dbReference type="KEGG" id="wei:EQG49_06690"/>
<dbReference type="OrthoDB" id="8612680at2"/>
<name>A0A4P6YTS3_9LACO</name>
<comment type="catalytic activity">
    <reaction evidence="1 9">
        <text>(2S)-2-acetolactate + H(+) = (R)-acetoin + CO2</text>
        <dbReference type="Rhea" id="RHEA:21580"/>
        <dbReference type="ChEBI" id="CHEBI:15378"/>
        <dbReference type="ChEBI" id="CHEBI:15686"/>
        <dbReference type="ChEBI" id="CHEBI:16526"/>
        <dbReference type="ChEBI" id="CHEBI:58476"/>
        <dbReference type="EC" id="4.1.1.5"/>
    </reaction>
</comment>
<gene>
    <name evidence="10" type="primary">budA</name>
    <name evidence="10" type="ORF">EQG49_06690</name>
</gene>
<evidence type="ECO:0000313" key="10">
    <source>
        <dbReference type="EMBL" id="QBO36169.1"/>
    </source>
</evidence>
<dbReference type="Gene3D" id="3.30.1330.80">
    <property type="entry name" value="Hypothetical protein, similar to alpha- acetolactate decarboxylase, domain 2"/>
    <property type="match status" value="2"/>
</dbReference>
<keyword evidence="6 9" id="KW-0210">Decarboxylase</keyword>
<evidence type="ECO:0000256" key="7">
    <source>
        <dbReference type="ARBA" id="ARBA00023061"/>
    </source>
</evidence>
<evidence type="ECO:0000256" key="2">
    <source>
        <dbReference type="ARBA" id="ARBA00005170"/>
    </source>
</evidence>
<reference evidence="11" key="1">
    <citation type="submission" date="2019-03" db="EMBL/GenBank/DDBJ databases">
        <title>Weissella sp. 26KH-42 Genome sequencing.</title>
        <authorList>
            <person name="Heo J."/>
            <person name="Kim S.-J."/>
            <person name="Kim J.-S."/>
            <person name="Hong S.-B."/>
            <person name="Kwon S.-W."/>
        </authorList>
    </citation>
    <scope>NUCLEOTIDE SEQUENCE [LARGE SCALE GENOMIC DNA]</scope>
    <source>
        <strain evidence="11">26KH-42</strain>
    </source>
</reference>
<evidence type="ECO:0000256" key="1">
    <source>
        <dbReference type="ARBA" id="ARBA00001784"/>
    </source>
</evidence>
<evidence type="ECO:0000313" key="11">
    <source>
        <dbReference type="Proteomes" id="UP000292886"/>
    </source>
</evidence>
<dbReference type="PANTHER" id="PTHR35524">
    <property type="entry name" value="ALPHA-ACETOLACTATE DECARBOXYLASE"/>
    <property type="match status" value="1"/>
</dbReference>
<dbReference type="PIRSF" id="PIRSF001332">
    <property type="entry name" value="Acetolac_decarb"/>
    <property type="match status" value="1"/>
</dbReference>
<evidence type="ECO:0000256" key="9">
    <source>
        <dbReference type="PIRNR" id="PIRNR001332"/>
    </source>
</evidence>
<evidence type="ECO:0000256" key="5">
    <source>
        <dbReference type="ARBA" id="ARBA00020164"/>
    </source>
</evidence>
<evidence type="ECO:0000256" key="8">
    <source>
        <dbReference type="ARBA" id="ARBA00023239"/>
    </source>
</evidence>
<dbReference type="SUPFAM" id="SSF117856">
    <property type="entry name" value="AF0104/ALDC/Ptd012-like"/>
    <property type="match status" value="1"/>
</dbReference>
<comment type="similarity">
    <text evidence="3 9">Belongs to the alpha-acetolactate decarboxylase family.</text>
</comment>
<dbReference type="GO" id="GO:0047605">
    <property type="term" value="F:acetolactate decarboxylase activity"/>
    <property type="evidence" value="ECO:0007669"/>
    <property type="project" value="UniProtKB-UniRule"/>
</dbReference>
<dbReference type="CDD" id="cd17299">
    <property type="entry name" value="acetolactate_decarboxylase"/>
    <property type="match status" value="1"/>
</dbReference>